<reference evidence="11 12" key="1">
    <citation type="submission" date="2014-05" db="EMBL/GenBank/DDBJ databases">
        <title>Draft genome sequence of a rare smut relative, Tilletiaria anomala UBC 951.</title>
        <authorList>
            <consortium name="DOE Joint Genome Institute"/>
            <person name="Toome M."/>
            <person name="Kuo A."/>
            <person name="Henrissat B."/>
            <person name="Lipzen A."/>
            <person name="Tritt A."/>
            <person name="Yoshinaga Y."/>
            <person name="Zane M."/>
            <person name="Barry K."/>
            <person name="Grigoriev I.V."/>
            <person name="Spatafora J.W."/>
            <person name="Aimea M.C."/>
        </authorList>
    </citation>
    <scope>NUCLEOTIDE SEQUENCE [LARGE SCALE GENOMIC DNA]</scope>
    <source>
        <strain evidence="11 12">UBC 951</strain>
    </source>
</reference>
<dbReference type="InParanoid" id="A0A066VKW0"/>
<evidence type="ECO:0000256" key="6">
    <source>
        <dbReference type="ARBA" id="ARBA00023242"/>
    </source>
</evidence>
<dbReference type="STRING" id="1037660.A0A066VKW0"/>
<evidence type="ECO:0000256" key="9">
    <source>
        <dbReference type="SAM" id="MobiDB-lite"/>
    </source>
</evidence>
<accession>A0A066VKW0</accession>
<keyword evidence="5 8" id="KW-0508">mRNA splicing</keyword>
<dbReference type="SUPFAM" id="SSF54928">
    <property type="entry name" value="RNA-binding domain, RBD"/>
    <property type="match status" value="1"/>
</dbReference>
<evidence type="ECO:0000256" key="4">
    <source>
        <dbReference type="ARBA" id="ARBA00022884"/>
    </source>
</evidence>
<dbReference type="GO" id="GO:0005846">
    <property type="term" value="C:nuclear cap binding complex"/>
    <property type="evidence" value="ECO:0007669"/>
    <property type="project" value="InterPro"/>
</dbReference>
<dbReference type="SMART" id="SM00360">
    <property type="entry name" value="RRM"/>
    <property type="match status" value="1"/>
</dbReference>
<dbReference type="PROSITE" id="PS50102">
    <property type="entry name" value="RRM"/>
    <property type="match status" value="1"/>
</dbReference>
<keyword evidence="6 8" id="KW-0539">Nucleus</keyword>
<dbReference type="GO" id="GO:0045292">
    <property type="term" value="P:mRNA cis splicing, via spliceosome"/>
    <property type="evidence" value="ECO:0007669"/>
    <property type="project" value="InterPro"/>
</dbReference>
<dbReference type="EMBL" id="JMSN01000105">
    <property type="protein sequence ID" value="KDN39384.1"/>
    <property type="molecule type" value="Genomic_DNA"/>
</dbReference>
<name>A0A066VKW0_TILAU</name>
<comment type="caution">
    <text evidence="11">The sequence shown here is derived from an EMBL/GenBank/DDBJ whole genome shotgun (WGS) entry which is preliminary data.</text>
</comment>
<keyword evidence="12" id="KW-1185">Reference proteome</keyword>
<organism evidence="11 12">
    <name type="scientific">Tilletiaria anomala (strain ATCC 24038 / CBS 436.72 / UBC 951)</name>
    <dbReference type="NCBI Taxonomy" id="1037660"/>
    <lineage>
        <taxon>Eukaryota</taxon>
        <taxon>Fungi</taxon>
        <taxon>Dikarya</taxon>
        <taxon>Basidiomycota</taxon>
        <taxon>Ustilaginomycotina</taxon>
        <taxon>Exobasidiomycetes</taxon>
        <taxon>Georgefischeriales</taxon>
        <taxon>Tilletiariaceae</taxon>
        <taxon>Tilletiaria</taxon>
    </lineage>
</organism>
<dbReference type="OMA" id="ISRAQHY"/>
<evidence type="ECO:0000256" key="1">
    <source>
        <dbReference type="ARBA" id="ARBA00004123"/>
    </source>
</evidence>
<dbReference type="GO" id="GO:0005634">
    <property type="term" value="C:nucleus"/>
    <property type="evidence" value="ECO:0007669"/>
    <property type="project" value="UniProtKB-SubCell"/>
</dbReference>
<dbReference type="OrthoDB" id="201398at2759"/>
<dbReference type="CDD" id="cd12240">
    <property type="entry name" value="RRM_NCBP2"/>
    <property type="match status" value="1"/>
</dbReference>
<dbReference type="Proteomes" id="UP000027361">
    <property type="component" value="Unassembled WGS sequence"/>
</dbReference>
<proteinExistence type="inferred from homology"/>
<feature type="compositionally biased region" description="Basic and acidic residues" evidence="9">
    <location>
        <begin position="232"/>
        <end position="246"/>
    </location>
</feature>
<comment type="subcellular location">
    <subcellularLocation>
        <location evidence="1 8">Nucleus</location>
    </subcellularLocation>
</comment>
<dbReference type="AlphaFoldDB" id="A0A066VKW0"/>
<dbReference type="InterPro" id="IPR012677">
    <property type="entry name" value="Nucleotide-bd_a/b_plait_sf"/>
</dbReference>
<evidence type="ECO:0000256" key="7">
    <source>
        <dbReference type="PROSITE-ProRule" id="PRU00176"/>
    </source>
</evidence>
<evidence type="ECO:0000256" key="5">
    <source>
        <dbReference type="ARBA" id="ARBA00023187"/>
    </source>
</evidence>
<dbReference type="InterPro" id="IPR000504">
    <property type="entry name" value="RRM_dom"/>
</dbReference>
<dbReference type="FunCoup" id="A0A066VKW0">
    <property type="interactions" value="348"/>
</dbReference>
<evidence type="ECO:0000256" key="3">
    <source>
        <dbReference type="ARBA" id="ARBA00022664"/>
    </source>
</evidence>
<feature type="compositionally biased region" description="Basic and acidic residues" evidence="9">
    <location>
        <begin position="176"/>
        <end position="188"/>
    </location>
</feature>
<dbReference type="InterPro" id="IPR027157">
    <property type="entry name" value="NCBP2"/>
</dbReference>
<evidence type="ECO:0000313" key="11">
    <source>
        <dbReference type="EMBL" id="KDN39384.1"/>
    </source>
</evidence>
<gene>
    <name evidence="11" type="ORF">K437DRAFT_11513</name>
</gene>
<feature type="region of interest" description="Disordered" evidence="9">
    <location>
        <begin position="172"/>
        <end position="246"/>
    </location>
</feature>
<evidence type="ECO:0000256" key="2">
    <source>
        <dbReference type="ARBA" id="ARBA00010725"/>
    </source>
</evidence>
<comment type="similarity">
    <text evidence="2 8">Belongs to the RRM NCBP2 family.</text>
</comment>
<keyword evidence="4 7" id="KW-0694">RNA-binding</keyword>
<dbReference type="Gene3D" id="3.30.70.330">
    <property type="match status" value="1"/>
</dbReference>
<feature type="domain" description="RRM" evidence="10">
    <location>
        <begin position="34"/>
        <end position="118"/>
    </location>
</feature>
<dbReference type="InterPro" id="IPR034148">
    <property type="entry name" value="NCBP2_RRM"/>
</dbReference>
<evidence type="ECO:0000256" key="8">
    <source>
        <dbReference type="RuleBase" id="RU364036"/>
    </source>
</evidence>
<dbReference type="PANTHER" id="PTHR18847:SF0">
    <property type="entry name" value="NUCLEAR CAP-BINDING PROTEIN SUBUNIT 2"/>
    <property type="match status" value="1"/>
</dbReference>
<dbReference type="GeneID" id="25261327"/>
<sequence>MAHVVEPLDAPSPYRDSRSNISRAQHYEALAQTATLYVGNLSFYTTEEQIYELFSRCSRTSAGSGIKRIIMGLDRNTKTPCGFAFVEYYTHEEAVDCMRYISGTKLDERLIRCDLDPGYRDGRQYGRGKSGGQVRDEYREEYDAGRGGWGHNKLREEEERKRREEMIRNVYGAAHADGRPNEEGDETRIIPSGAEGVYEEMEGKERAGEGASASAGAGEKRRRDDANEDDEDARKNPRFREDDEDD</sequence>
<evidence type="ECO:0000313" key="12">
    <source>
        <dbReference type="Proteomes" id="UP000027361"/>
    </source>
</evidence>
<keyword evidence="3 8" id="KW-0507">mRNA processing</keyword>
<dbReference type="InterPro" id="IPR035979">
    <property type="entry name" value="RBD_domain_sf"/>
</dbReference>
<dbReference type="RefSeq" id="XP_013241007.1">
    <property type="nucleotide sequence ID" value="XM_013385553.1"/>
</dbReference>
<dbReference type="PANTHER" id="PTHR18847">
    <property type="entry name" value="20 KD NUCLEAR CAP BINDING PROTEIN"/>
    <property type="match status" value="1"/>
</dbReference>
<dbReference type="HOGENOM" id="CLU_070952_0_1_1"/>
<dbReference type="GO" id="GO:0000339">
    <property type="term" value="F:RNA cap binding"/>
    <property type="evidence" value="ECO:0007669"/>
    <property type="project" value="InterPro"/>
</dbReference>
<dbReference type="Pfam" id="PF00076">
    <property type="entry name" value="RRM_1"/>
    <property type="match status" value="1"/>
</dbReference>
<protein>
    <recommendedName>
        <fullName evidence="8">Nuclear cap-binding protein subunit 2</fullName>
    </recommendedName>
    <alternativeName>
        <fullName evidence="8">20 kDa nuclear cap-binding protein</fullName>
    </alternativeName>
</protein>
<dbReference type="FunFam" id="3.30.70.330:FF:000399">
    <property type="entry name" value="Nuclear cap-binding protein subunit 2"/>
    <property type="match status" value="1"/>
</dbReference>
<evidence type="ECO:0000259" key="10">
    <source>
        <dbReference type="PROSITE" id="PS50102"/>
    </source>
</evidence>